<dbReference type="Pfam" id="PF13508">
    <property type="entry name" value="Acetyltransf_7"/>
    <property type="match status" value="1"/>
</dbReference>
<evidence type="ECO:0000313" key="9">
    <source>
        <dbReference type="Proteomes" id="UP000050902"/>
    </source>
</evidence>
<dbReference type="SUPFAM" id="SSF55729">
    <property type="entry name" value="Acyl-CoA N-acyltransferases (Nat)"/>
    <property type="match status" value="1"/>
</dbReference>
<name>A0ABR5NNQ3_9GAMM</name>
<evidence type="ECO:0000313" key="8">
    <source>
        <dbReference type="EMBL" id="KRG60346.1"/>
    </source>
</evidence>
<keyword evidence="2" id="KW-0678">Repressor</keyword>
<dbReference type="Gene3D" id="3.40.630.30">
    <property type="match status" value="1"/>
</dbReference>
<accession>A0ABR5NNQ3</accession>
<dbReference type="EMBL" id="LDJG01000003">
    <property type="protein sequence ID" value="KRG60346.1"/>
    <property type="molecule type" value="Genomic_DNA"/>
</dbReference>
<evidence type="ECO:0000256" key="6">
    <source>
        <dbReference type="ARBA" id="ARBA00049880"/>
    </source>
</evidence>
<evidence type="ECO:0000259" key="7">
    <source>
        <dbReference type="Pfam" id="PF13508"/>
    </source>
</evidence>
<reference evidence="8 9" key="1">
    <citation type="submission" date="2015-05" db="EMBL/GenBank/DDBJ databases">
        <title>Genome sequencing and analysis of members of genus Stenotrophomonas.</title>
        <authorList>
            <person name="Patil P.P."/>
            <person name="Midha S."/>
            <person name="Patil P.B."/>
        </authorList>
    </citation>
    <scope>NUCLEOTIDE SEQUENCE [LARGE SCALE GENOMIC DNA]</scope>
    <source>
        <strain evidence="8 9">DSM 12575</strain>
    </source>
</reference>
<comment type="catalytic activity">
    <reaction evidence="6">
        <text>glycyl-tRNA(Gly) + acetyl-CoA = N-acetylglycyl-tRNA(Gly) + CoA + H(+)</text>
        <dbReference type="Rhea" id="RHEA:81867"/>
        <dbReference type="Rhea" id="RHEA-COMP:9683"/>
        <dbReference type="Rhea" id="RHEA-COMP:19766"/>
        <dbReference type="ChEBI" id="CHEBI:15378"/>
        <dbReference type="ChEBI" id="CHEBI:57287"/>
        <dbReference type="ChEBI" id="CHEBI:57288"/>
        <dbReference type="ChEBI" id="CHEBI:78522"/>
        <dbReference type="ChEBI" id="CHEBI:232036"/>
    </reaction>
</comment>
<protein>
    <submittedName>
        <fullName evidence="8">GCN5 family acetyltransferase</fullName>
    </submittedName>
</protein>
<evidence type="ECO:0000256" key="2">
    <source>
        <dbReference type="ARBA" id="ARBA00022491"/>
    </source>
</evidence>
<evidence type="ECO:0000256" key="5">
    <source>
        <dbReference type="ARBA" id="ARBA00023315"/>
    </source>
</evidence>
<comment type="similarity">
    <text evidence="1">Belongs to the acetyltransferase family. GNAT subfamily.</text>
</comment>
<dbReference type="PANTHER" id="PTHR36449:SF1">
    <property type="entry name" value="ACETYLTRANSFERASE"/>
    <property type="match status" value="1"/>
</dbReference>
<keyword evidence="3" id="KW-1277">Toxin-antitoxin system</keyword>
<dbReference type="InterPro" id="IPR016181">
    <property type="entry name" value="Acyl_CoA_acyltransferase"/>
</dbReference>
<sequence length="164" mass="17624">MRLPLAEPVALTSAHRLDDFGCGESGLDDWLKKRALVNQLGGASRTFVVADADNVVRGYYVLAAGAISHELALGRIKRNMPDPVPAIVLGRLAVDRPAHGLGLGGDLLMDAVRRVVGVSAQAGVRALLVHALHERAQQFYMHHGFQPSPLQPLVLMLRLDAGSR</sequence>
<keyword evidence="5" id="KW-0012">Acyltransferase</keyword>
<evidence type="ECO:0000256" key="4">
    <source>
        <dbReference type="ARBA" id="ARBA00022679"/>
    </source>
</evidence>
<evidence type="ECO:0000256" key="3">
    <source>
        <dbReference type="ARBA" id="ARBA00022649"/>
    </source>
</evidence>
<proteinExistence type="inferred from homology"/>
<keyword evidence="4" id="KW-0808">Transferase</keyword>
<dbReference type="Proteomes" id="UP000050902">
    <property type="component" value="Unassembled WGS sequence"/>
</dbReference>
<keyword evidence="9" id="KW-1185">Reference proteome</keyword>
<comment type="caution">
    <text evidence="8">The sequence shown here is derived from an EMBL/GenBank/DDBJ whole genome shotgun (WGS) entry which is preliminary data.</text>
</comment>
<evidence type="ECO:0000256" key="1">
    <source>
        <dbReference type="ARBA" id="ARBA00009342"/>
    </source>
</evidence>
<dbReference type="PANTHER" id="PTHR36449">
    <property type="entry name" value="ACETYLTRANSFERASE-RELATED"/>
    <property type="match status" value="1"/>
</dbReference>
<organism evidence="8 9">
    <name type="scientific">Stenotrophomonas nitritireducens</name>
    <dbReference type="NCBI Taxonomy" id="83617"/>
    <lineage>
        <taxon>Bacteria</taxon>
        <taxon>Pseudomonadati</taxon>
        <taxon>Pseudomonadota</taxon>
        <taxon>Gammaproteobacteria</taxon>
        <taxon>Lysobacterales</taxon>
        <taxon>Lysobacteraceae</taxon>
        <taxon>Stenotrophomonas</taxon>
    </lineage>
</organism>
<gene>
    <name evidence="8" type="ORF">ABB22_03045</name>
</gene>
<feature type="domain" description="N-acetyltransferase" evidence="7">
    <location>
        <begin position="46"/>
        <end position="147"/>
    </location>
</feature>
<dbReference type="InterPro" id="IPR000182">
    <property type="entry name" value="GNAT_dom"/>
</dbReference>